<accession>A0AAD9N3X1</accession>
<dbReference type="AlphaFoldDB" id="A0AAD9N3X1"/>
<gene>
    <name evidence="2" type="ORF">NP493_2177g00005</name>
</gene>
<evidence type="ECO:0000313" key="2">
    <source>
        <dbReference type="EMBL" id="KAK2154508.1"/>
    </source>
</evidence>
<evidence type="ECO:0000313" key="3">
    <source>
        <dbReference type="Proteomes" id="UP001209878"/>
    </source>
</evidence>
<reference evidence="2" key="1">
    <citation type="journal article" date="2023" name="Mol. Biol. Evol.">
        <title>Third-Generation Sequencing Reveals the Adaptive Role of the Epigenome in Three Deep-Sea Polychaetes.</title>
        <authorList>
            <person name="Perez M."/>
            <person name="Aroh O."/>
            <person name="Sun Y."/>
            <person name="Lan Y."/>
            <person name="Juniper S.K."/>
            <person name="Young C.R."/>
            <person name="Angers B."/>
            <person name="Qian P.Y."/>
        </authorList>
    </citation>
    <scope>NUCLEOTIDE SEQUENCE</scope>
    <source>
        <strain evidence="2">R07B-5</strain>
    </source>
</reference>
<keyword evidence="1" id="KW-1133">Transmembrane helix</keyword>
<name>A0AAD9N3X1_RIDPI</name>
<keyword evidence="1" id="KW-0812">Transmembrane</keyword>
<comment type="caution">
    <text evidence="2">The sequence shown here is derived from an EMBL/GenBank/DDBJ whole genome shotgun (WGS) entry which is preliminary data.</text>
</comment>
<organism evidence="2 3">
    <name type="scientific">Ridgeia piscesae</name>
    <name type="common">Tubeworm</name>
    <dbReference type="NCBI Taxonomy" id="27915"/>
    <lineage>
        <taxon>Eukaryota</taxon>
        <taxon>Metazoa</taxon>
        <taxon>Spiralia</taxon>
        <taxon>Lophotrochozoa</taxon>
        <taxon>Annelida</taxon>
        <taxon>Polychaeta</taxon>
        <taxon>Sedentaria</taxon>
        <taxon>Canalipalpata</taxon>
        <taxon>Sabellida</taxon>
        <taxon>Siboglinidae</taxon>
        <taxon>Ridgeia</taxon>
    </lineage>
</organism>
<evidence type="ECO:0000256" key="1">
    <source>
        <dbReference type="SAM" id="Phobius"/>
    </source>
</evidence>
<keyword evidence="1" id="KW-0472">Membrane</keyword>
<proteinExistence type="predicted"/>
<keyword evidence="3" id="KW-1185">Reference proteome</keyword>
<dbReference type="EMBL" id="JAODUO010002174">
    <property type="protein sequence ID" value="KAK2154508.1"/>
    <property type="molecule type" value="Genomic_DNA"/>
</dbReference>
<feature type="transmembrane region" description="Helical" evidence="1">
    <location>
        <begin position="66"/>
        <end position="89"/>
    </location>
</feature>
<protein>
    <submittedName>
        <fullName evidence="2">Uncharacterized protein</fullName>
    </submittedName>
</protein>
<feature type="transmembrane region" description="Helical" evidence="1">
    <location>
        <begin position="109"/>
        <end position="132"/>
    </location>
</feature>
<dbReference type="Proteomes" id="UP001209878">
    <property type="component" value="Unassembled WGS sequence"/>
</dbReference>
<sequence length="140" mass="15047">MGTVLTITAELLQSRMNLVHVSKRSVTTISVGGHTYCPASFQRLSAVIKGGKQDCMYSRKLSSTAVYLWHGAVHAAKAVGLCIVVVVSPPKEMSAVTLGALLCSPIIDMIVHLLTSVVACVCLTFVLHWPFVMCTRLCLS</sequence>